<dbReference type="InterPro" id="IPR013324">
    <property type="entry name" value="RNA_pol_sigma_r3/r4-like"/>
</dbReference>
<dbReference type="Gene3D" id="1.10.1740.10">
    <property type="match status" value="1"/>
</dbReference>
<dbReference type="InterPro" id="IPR013325">
    <property type="entry name" value="RNA_pol_sigma_r2"/>
</dbReference>
<evidence type="ECO:0000313" key="9">
    <source>
        <dbReference type="Proteomes" id="UP000306628"/>
    </source>
</evidence>
<dbReference type="SUPFAM" id="SSF88946">
    <property type="entry name" value="Sigma2 domain of RNA polymerase sigma factors"/>
    <property type="match status" value="1"/>
</dbReference>
<keyword evidence="2" id="KW-0805">Transcription regulation</keyword>
<dbReference type="InterPro" id="IPR007627">
    <property type="entry name" value="RNA_pol_sigma70_r2"/>
</dbReference>
<accession>A0A5S4FXN4</accession>
<dbReference type="Pfam" id="PF04542">
    <property type="entry name" value="Sigma70_r2"/>
    <property type="match status" value="1"/>
</dbReference>
<evidence type="ECO:0000256" key="5">
    <source>
        <dbReference type="ARBA" id="ARBA00023163"/>
    </source>
</evidence>
<organism evidence="8 9">
    <name type="scientific">Nonomuraea zeae</name>
    <dbReference type="NCBI Taxonomy" id="1642303"/>
    <lineage>
        <taxon>Bacteria</taxon>
        <taxon>Bacillati</taxon>
        <taxon>Actinomycetota</taxon>
        <taxon>Actinomycetes</taxon>
        <taxon>Streptosporangiales</taxon>
        <taxon>Streptosporangiaceae</taxon>
        <taxon>Nonomuraea</taxon>
    </lineage>
</organism>
<reference evidence="8 9" key="1">
    <citation type="submission" date="2019-05" db="EMBL/GenBank/DDBJ databases">
        <title>Draft genome sequence of Nonomuraea zeae DSM 100528.</title>
        <authorList>
            <person name="Saricaoglu S."/>
            <person name="Isik K."/>
        </authorList>
    </citation>
    <scope>NUCLEOTIDE SEQUENCE [LARGE SCALE GENOMIC DNA]</scope>
    <source>
        <strain evidence="8 9">DSM 100528</strain>
    </source>
</reference>
<dbReference type="AlphaFoldDB" id="A0A5S4FXN4"/>
<evidence type="ECO:0000256" key="1">
    <source>
        <dbReference type="ARBA" id="ARBA00010641"/>
    </source>
</evidence>
<feature type="region of interest" description="Disordered" evidence="6">
    <location>
        <begin position="1"/>
        <end position="82"/>
    </location>
</feature>
<sequence length="267" mass="28125">MTKDPALNPAVDPTVNPAVDPTVNPAVDPTVGPVGSPADPIVDPVPAVDPPVGPAVGPAAGSAVGSGVGPAPGRAPAGRGSERRDRLAALLLDARAGRSGALDAIVAELTPMLWHTARNQGLSPEAAEDVIQTTWLILLRHLNDIAAPGALIEWLVTTTRREAWRAGAAARKADLPGDDTFDDLPDGVLSPDELLMDDERRRTLWRAVEKLPQRCGELLRIIAFVPRPHYDAVAAALGMPMGSIGPTRGRCLAKLRRLLAMDPEWSP</sequence>
<feature type="compositionally biased region" description="Low complexity" evidence="6">
    <location>
        <begin position="36"/>
        <end position="46"/>
    </location>
</feature>
<dbReference type="OrthoDB" id="265863at2"/>
<feature type="domain" description="RNA polymerase sigma-70 region 2" evidence="7">
    <location>
        <begin position="106"/>
        <end position="165"/>
    </location>
</feature>
<dbReference type="GO" id="GO:0003677">
    <property type="term" value="F:DNA binding"/>
    <property type="evidence" value="ECO:0007669"/>
    <property type="project" value="UniProtKB-KW"/>
</dbReference>
<keyword evidence="3" id="KW-0731">Sigma factor</keyword>
<dbReference type="GO" id="GO:0016987">
    <property type="term" value="F:sigma factor activity"/>
    <property type="evidence" value="ECO:0007669"/>
    <property type="project" value="UniProtKB-KW"/>
</dbReference>
<evidence type="ECO:0000256" key="2">
    <source>
        <dbReference type="ARBA" id="ARBA00023015"/>
    </source>
</evidence>
<evidence type="ECO:0000256" key="6">
    <source>
        <dbReference type="SAM" id="MobiDB-lite"/>
    </source>
</evidence>
<comment type="caution">
    <text evidence="8">The sequence shown here is derived from an EMBL/GenBank/DDBJ whole genome shotgun (WGS) entry which is preliminary data.</text>
</comment>
<keyword evidence="5" id="KW-0804">Transcription</keyword>
<feature type="compositionally biased region" description="Low complexity" evidence="6">
    <location>
        <begin position="54"/>
        <end position="63"/>
    </location>
</feature>
<evidence type="ECO:0000256" key="3">
    <source>
        <dbReference type="ARBA" id="ARBA00023082"/>
    </source>
</evidence>
<dbReference type="GO" id="GO:0006352">
    <property type="term" value="P:DNA-templated transcription initiation"/>
    <property type="evidence" value="ECO:0007669"/>
    <property type="project" value="InterPro"/>
</dbReference>
<evidence type="ECO:0000259" key="7">
    <source>
        <dbReference type="Pfam" id="PF04542"/>
    </source>
</evidence>
<comment type="similarity">
    <text evidence="1">Belongs to the sigma-70 factor family. ECF subfamily.</text>
</comment>
<name>A0A5S4FXN4_9ACTN</name>
<dbReference type="InterPro" id="IPR036388">
    <property type="entry name" value="WH-like_DNA-bd_sf"/>
</dbReference>
<gene>
    <name evidence="8" type="ORF">ETD85_45225</name>
</gene>
<dbReference type="InterPro" id="IPR039425">
    <property type="entry name" value="RNA_pol_sigma-70-like"/>
</dbReference>
<evidence type="ECO:0000256" key="4">
    <source>
        <dbReference type="ARBA" id="ARBA00023125"/>
    </source>
</evidence>
<protein>
    <submittedName>
        <fullName evidence="8">Sigma-70 family RNA polymerase sigma factor</fullName>
    </submittedName>
</protein>
<dbReference type="NCBIfam" id="TIGR02937">
    <property type="entry name" value="sigma70-ECF"/>
    <property type="match status" value="1"/>
</dbReference>
<keyword evidence="9" id="KW-1185">Reference proteome</keyword>
<dbReference type="Proteomes" id="UP000306628">
    <property type="component" value="Unassembled WGS sequence"/>
</dbReference>
<proteinExistence type="inferred from homology"/>
<dbReference type="EMBL" id="VCKX01000226">
    <property type="protein sequence ID" value="TMR25535.1"/>
    <property type="molecule type" value="Genomic_DNA"/>
</dbReference>
<dbReference type="InterPro" id="IPR014284">
    <property type="entry name" value="RNA_pol_sigma-70_dom"/>
</dbReference>
<evidence type="ECO:0000313" key="8">
    <source>
        <dbReference type="EMBL" id="TMR25535.1"/>
    </source>
</evidence>
<dbReference type="Gene3D" id="1.10.10.10">
    <property type="entry name" value="Winged helix-like DNA-binding domain superfamily/Winged helix DNA-binding domain"/>
    <property type="match status" value="1"/>
</dbReference>
<dbReference type="PANTHER" id="PTHR43133">
    <property type="entry name" value="RNA POLYMERASE ECF-TYPE SIGMA FACTO"/>
    <property type="match status" value="1"/>
</dbReference>
<keyword evidence="4" id="KW-0238">DNA-binding</keyword>
<dbReference type="SUPFAM" id="SSF88659">
    <property type="entry name" value="Sigma3 and sigma4 domains of RNA polymerase sigma factors"/>
    <property type="match status" value="1"/>
</dbReference>
<dbReference type="PANTHER" id="PTHR43133:SF8">
    <property type="entry name" value="RNA POLYMERASE SIGMA FACTOR HI_1459-RELATED"/>
    <property type="match status" value="1"/>
</dbReference>